<dbReference type="InterPro" id="IPR007074">
    <property type="entry name" value="LicD/FKTN/FKRP_NTP_transf"/>
</dbReference>
<dbReference type="Proteomes" id="UP001159428">
    <property type="component" value="Unassembled WGS sequence"/>
</dbReference>
<evidence type="ECO:0000313" key="4">
    <source>
        <dbReference type="Proteomes" id="UP001159428"/>
    </source>
</evidence>
<gene>
    <name evidence="3" type="ORF">PMEA_00003271</name>
</gene>
<keyword evidence="1" id="KW-0812">Transmembrane</keyword>
<dbReference type="GO" id="GO:0009100">
    <property type="term" value="P:glycoprotein metabolic process"/>
    <property type="evidence" value="ECO:0007669"/>
    <property type="project" value="UniProtKB-ARBA"/>
</dbReference>
<evidence type="ECO:0000313" key="3">
    <source>
        <dbReference type="EMBL" id="CAH3164913.1"/>
    </source>
</evidence>
<dbReference type="PANTHER" id="PTHR13627:SF33">
    <property type="entry name" value="LICD FAMILY PROTEIN"/>
    <property type="match status" value="1"/>
</dbReference>
<dbReference type="EMBL" id="CALNXJ010000111">
    <property type="protein sequence ID" value="CAH3164913.1"/>
    <property type="molecule type" value="Genomic_DNA"/>
</dbReference>
<keyword evidence="1" id="KW-0472">Membrane</keyword>
<feature type="domain" description="LicD/FKTN/FKRP nucleotidyltransferase" evidence="2">
    <location>
        <begin position="342"/>
        <end position="380"/>
    </location>
</feature>
<sequence length="519" mass="59023">MKWNRKHLCLPFLILCSYLCYFCFVGFNFNWRKDVKRNNSEMETQILRISSIFFANYSAKSNVSNSTALLSRRDSIAVIHSDLSYSSAVNSNTPYLLILPFSTKEQEIDRVLEDKDKHSVRMLSDFLRSRTQFHGATCMQQQGGHEMKASGNFMLDQSWCRFVKKKWSVHIRNTGPVKNFTLQKSLRLGSDSETGTTDALVQTCNIVHGPFVIREDVFQKIGGLIEGFGKLSLLEFFLRSKGELKIAKLGSCAWTPKIKRTDRGNLKSSKEVPEYANFANKHMVLRIVTENRIEWTACVANWKMCPEKPYVEPRGLPGVAAPICCSTVLWKMLSDFVRGLNKLGLEYRIVDGTLLGAVRSKAIIPWTYDIDIALPTSVYKNASTYTALEKVLENQYYIGWSFINMPRGHILVPPYIDVNTAPYFDGPEDLEGKTLFSSDLEEAVKGMLPVSQDWRERGYVDFYEAGQALMEGSSIVTINNKQFVTVKDVNKMLSTNYGKNYRQPALKGEWFGLSDNIDS</sequence>
<comment type="caution">
    <text evidence="3">The sequence shown here is derived from an EMBL/GenBank/DDBJ whole genome shotgun (WGS) entry which is preliminary data.</text>
</comment>
<keyword evidence="4" id="KW-1185">Reference proteome</keyword>
<feature type="transmembrane region" description="Helical" evidence="1">
    <location>
        <begin position="12"/>
        <end position="31"/>
    </location>
</feature>
<dbReference type="Pfam" id="PF04991">
    <property type="entry name" value="LicD"/>
    <property type="match status" value="1"/>
</dbReference>
<proteinExistence type="predicted"/>
<evidence type="ECO:0000259" key="2">
    <source>
        <dbReference type="Pfam" id="PF04991"/>
    </source>
</evidence>
<keyword evidence="1" id="KW-1133">Transmembrane helix</keyword>
<dbReference type="PANTHER" id="PTHR13627">
    <property type="entry name" value="FUKUTIN RELATED PROTEIN"/>
    <property type="match status" value="1"/>
</dbReference>
<evidence type="ECO:0000256" key="1">
    <source>
        <dbReference type="SAM" id="Phobius"/>
    </source>
</evidence>
<accession>A0AAU9Y1R9</accession>
<protein>
    <recommendedName>
        <fullName evidence="2">LicD/FKTN/FKRP nucleotidyltransferase domain-containing protein</fullName>
    </recommendedName>
</protein>
<organism evidence="3 4">
    <name type="scientific">Pocillopora meandrina</name>
    <dbReference type="NCBI Taxonomy" id="46732"/>
    <lineage>
        <taxon>Eukaryota</taxon>
        <taxon>Metazoa</taxon>
        <taxon>Cnidaria</taxon>
        <taxon>Anthozoa</taxon>
        <taxon>Hexacorallia</taxon>
        <taxon>Scleractinia</taxon>
        <taxon>Astrocoeniina</taxon>
        <taxon>Pocilloporidae</taxon>
        <taxon>Pocillopora</taxon>
    </lineage>
</organism>
<dbReference type="InterPro" id="IPR052613">
    <property type="entry name" value="LicD_transferase"/>
</dbReference>
<reference evidence="3 4" key="1">
    <citation type="submission" date="2022-05" db="EMBL/GenBank/DDBJ databases">
        <authorList>
            <consortium name="Genoscope - CEA"/>
            <person name="William W."/>
        </authorList>
    </citation>
    <scope>NUCLEOTIDE SEQUENCE [LARGE SCALE GENOMIC DNA]</scope>
</reference>
<name>A0AAU9Y1R9_9CNID</name>
<dbReference type="AlphaFoldDB" id="A0AAU9Y1R9"/>